<evidence type="ECO:0000313" key="1">
    <source>
        <dbReference type="EMBL" id="QBY46634.1"/>
    </source>
</evidence>
<reference evidence="1 2" key="1">
    <citation type="submission" date="2019-03" db="EMBL/GenBank/DDBJ databases">
        <title>Long-read sequencing reveals hyperdense prophage content in a complex bacterial symbiont genome.</title>
        <authorList>
            <person name="Frost C.L."/>
            <person name="Siozios S."/>
            <person name="Nadal-Jimenez P."/>
            <person name="Brockhurst M.A."/>
            <person name="King K.C."/>
            <person name="Darby A.C."/>
            <person name="Hurst G.D.D."/>
        </authorList>
    </citation>
    <scope>NUCLEOTIDE SEQUENCE [LARGE SCALE GENOMIC DNA]</scope>
    <source>
        <strain evidence="1 2">FIN</strain>
        <plasmid evidence="2">parsfin8</plasmid>
    </source>
</reference>
<sequence length="102" mass="11916">MKTYICKDLNKIRPFDVLTPFCSDIEISAYINLNLLIMNYGRTMTLEQVCHELKYSKNYVTKAMYTKNNKLGESLKAARLHDNKNKLFLTELISNIIYSENV</sequence>
<dbReference type="EMBL" id="CP038620">
    <property type="protein sequence ID" value="QBY46634.1"/>
    <property type="molecule type" value="Genomic_DNA"/>
</dbReference>
<accession>A0A4P7L8M3</accession>
<geneLocation type="plasmid" evidence="2">
    <name>parsfin8</name>
</geneLocation>
<proteinExistence type="predicted"/>
<gene>
    <name evidence="1" type="ORF">ArsFIN_52450</name>
</gene>
<dbReference type="AlphaFoldDB" id="A0A4P7L8M3"/>
<dbReference type="KEGG" id="ans:ArsFIN_52450"/>
<name>A0A4P7L8M3_9GAMM</name>
<protein>
    <submittedName>
        <fullName evidence="1">Uncharacterized protein</fullName>
    </submittedName>
</protein>
<organism evidence="1 2">
    <name type="scientific">Arsenophonus nasoniae</name>
    <name type="common">son-killer infecting Nasonia vitripennis</name>
    <dbReference type="NCBI Taxonomy" id="638"/>
    <lineage>
        <taxon>Bacteria</taxon>
        <taxon>Pseudomonadati</taxon>
        <taxon>Pseudomonadota</taxon>
        <taxon>Gammaproteobacteria</taxon>
        <taxon>Enterobacterales</taxon>
        <taxon>Morganellaceae</taxon>
        <taxon>Arsenophonus</taxon>
    </lineage>
</organism>
<keyword evidence="1" id="KW-0614">Plasmid</keyword>
<dbReference type="Proteomes" id="UP000295134">
    <property type="component" value="Plasmid pArsFIN8"/>
</dbReference>
<evidence type="ECO:0000313" key="2">
    <source>
        <dbReference type="Proteomes" id="UP000295134"/>
    </source>
</evidence>